<gene>
    <name evidence="3" type="ORF">C8P63_11524</name>
</gene>
<dbReference type="Pfam" id="PF01368">
    <property type="entry name" value="DHH"/>
    <property type="match status" value="1"/>
</dbReference>
<dbReference type="InterPro" id="IPR051319">
    <property type="entry name" value="Oligoribo/pAp-PDE_c-di-AMP_PDE"/>
</dbReference>
<comment type="caution">
    <text evidence="3">The sequence shown here is derived from an EMBL/GenBank/DDBJ whole genome shotgun (WGS) entry which is preliminary data.</text>
</comment>
<dbReference type="InterPro" id="IPR003156">
    <property type="entry name" value="DHHA1_dom"/>
</dbReference>
<dbReference type="Pfam" id="PF02272">
    <property type="entry name" value="DHHA1"/>
    <property type="match status" value="1"/>
</dbReference>
<organism evidence="3 4">
    <name type="scientific">Melghirimyces profundicolus</name>
    <dbReference type="NCBI Taxonomy" id="1242148"/>
    <lineage>
        <taxon>Bacteria</taxon>
        <taxon>Bacillati</taxon>
        <taxon>Bacillota</taxon>
        <taxon>Bacilli</taxon>
        <taxon>Bacillales</taxon>
        <taxon>Thermoactinomycetaceae</taxon>
        <taxon>Melghirimyces</taxon>
    </lineage>
</organism>
<keyword evidence="4" id="KW-1185">Reference proteome</keyword>
<dbReference type="Gene3D" id="3.10.310.30">
    <property type="match status" value="1"/>
</dbReference>
<dbReference type="EMBL" id="QBKR01000015">
    <property type="protein sequence ID" value="PTX58626.1"/>
    <property type="molecule type" value="Genomic_DNA"/>
</dbReference>
<accession>A0A2T6BRF5</accession>
<dbReference type="GO" id="GO:0003676">
    <property type="term" value="F:nucleic acid binding"/>
    <property type="evidence" value="ECO:0007669"/>
    <property type="project" value="InterPro"/>
</dbReference>
<dbReference type="Proteomes" id="UP000244240">
    <property type="component" value="Unassembled WGS sequence"/>
</dbReference>
<dbReference type="Gene3D" id="3.90.1640.10">
    <property type="entry name" value="inorganic pyrophosphatase (n-terminal core)"/>
    <property type="match status" value="1"/>
</dbReference>
<proteinExistence type="predicted"/>
<name>A0A2T6BRF5_9BACL</name>
<dbReference type="PANTHER" id="PTHR47618">
    <property type="entry name" value="BIFUNCTIONAL OLIGORIBONUCLEASE AND PAP PHOSPHATASE NRNA"/>
    <property type="match status" value="1"/>
</dbReference>
<feature type="domain" description="DHHA1" evidence="2">
    <location>
        <begin position="218"/>
        <end position="304"/>
    </location>
</feature>
<protein>
    <submittedName>
        <fullName evidence="3">Phosphoesterase RecJ-like protein</fullName>
    </submittedName>
</protein>
<dbReference type="InterPro" id="IPR001667">
    <property type="entry name" value="DDH_dom"/>
</dbReference>
<dbReference type="InterPro" id="IPR038763">
    <property type="entry name" value="DHH_sf"/>
</dbReference>
<evidence type="ECO:0000259" key="1">
    <source>
        <dbReference type="Pfam" id="PF01368"/>
    </source>
</evidence>
<sequence>MVVSHIHPDGDAIGSTLAVGRVLSKLGKAVVMVNESPVPHKFRFLPGAGEIRSPEEAKSAAPYRRVIAVDVADAERMGQVRPLLADDAEVLNIDHHPTNDRFGTVNLVEPDAAATAEILCRWSEGLGVEWDPSLAACLYTGLLTDTGGFRYSNTTPEVLERASDLLRHGVDPGEVADRVIETVTREQLAILRRALDTLSFSEQGKVSWMWLTQRDFQETGAKEEDLDGIVNYARNVAGVDVGILFRETAEGTVKASLRSREIVDVGELAQSLGGGGHARAAGCNLRGNRKEAERAILDRVAAALRRGGC</sequence>
<reference evidence="3 4" key="1">
    <citation type="submission" date="2018-04" db="EMBL/GenBank/DDBJ databases">
        <title>Genomic Encyclopedia of Archaeal and Bacterial Type Strains, Phase II (KMG-II): from individual species to whole genera.</title>
        <authorList>
            <person name="Goeker M."/>
        </authorList>
    </citation>
    <scope>NUCLEOTIDE SEQUENCE [LARGE SCALE GENOMIC DNA]</scope>
    <source>
        <strain evidence="3 4">DSM 45787</strain>
    </source>
</reference>
<evidence type="ECO:0000313" key="3">
    <source>
        <dbReference type="EMBL" id="PTX58626.1"/>
    </source>
</evidence>
<feature type="domain" description="DDH" evidence="1">
    <location>
        <begin position="1"/>
        <end position="141"/>
    </location>
</feature>
<evidence type="ECO:0000313" key="4">
    <source>
        <dbReference type="Proteomes" id="UP000244240"/>
    </source>
</evidence>
<dbReference type="AlphaFoldDB" id="A0A2T6BRF5"/>
<dbReference type="PANTHER" id="PTHR47618:SF1">
    <property type="entry name" value="BIFUNCTIONAL OLIGORIBONUCLEASE AND PAP PHOSPHATASE NRNA"/>
    <property type="match status" value="1"/>
</dbReference>
<evidence type="ECO:0000259" key="2">
    <source>
        <dbReference type="Pfam" id="PF02272"/>
    </source>
</evidence>
<dbReference type="SUPFAM" id="SSF64182">
    <property type="entry name" value="DHH phosphoesterases"/>
    <property type="match status" value="1"/>
</dbReference>